<sequence>MADDSKNPAATVAPLRKAVPCPICKRPSAREHYPFCSPRCRDVDLNRWLSGSYAIPVADDETKAKEDDM</sequence>
<evidence type="ECO:0000313" key="5">
    <source>
        <dbReference type="Proteomes" id="UP000435802"/>
    </source>
</evidence>
<comment type="subunit">
    <text evidence="3">Interacts with GyrB.</text>
</comment>
<dbReference type="GO" id="GO:0008270">
    <property type="term" value="F:zinc ion binding"/>
    <property type="evidence" value="ECO:0007669"/>
    <property type="project" value="UniProtKB-UniRule"/>
</dbReference>
<protein>
    <recommendedName>
        <fullName evidence="3">DNA gyrase inhibitor YacG</fullName>
    </recommendedName>
</protein>
<name>A0A6N8S896_9HYPH</name>
<dbReference type="SUPFAM" id="SSF57716">
    <property type="entry name" value="Glucocorticoid receptor-like (DNA-binding domain)"/>
    <property type="match status" value="1"/>
</dbReference>
<dbReference type="HAMAP" id="MF_00649">
    <property type="entry name" value="DNA_gyrase_inhibitor_YacG"/>
    <property type="match status" value="1"/>
</dbReference>
<feature type="binding site" evidence="3">
    <location>
        <position position="24"/>
    </location>
    <ligand>
        <name>Zn(2+)</name>
        <dbReference type="ChEBI" id="CHEBI:29105"/>
    </ligand>
</feature>
<dbReference type="Pfam" id="PF03884">
    <property type="entry name" value="YacG"/>
    <property type="match status" value="1"/>
</dbReference>
<dbReference type="RefSeq" id="WP_160857616.1">
    <property type="nucleotide sequence ID" value="NZ_WUMK01000002.1"/>
</dbReference>
<accession>A0A6N8S896</accession>
<dbReference type="OrthoDB" id="9809663at2"/>
<evidence type="ECO:0000256" key="2">
    <source>
        <dbReference type="ARBA" id="ARBA00022833"/>
    </source>
</evidence>
<dbReference type="InterPro" id="IPR005584">
    <property type="entry name" value="DNA_gyrase_inhibitor_YacG"/>
</dbReference>
<keyword evidence="2 3" id="KW-0862">Zinc</keyword>
<feature type="binding site" evidence="3">
    <location>
        <position position="36"/>
    </location>
    <ligand>
        <name>Zn(2+)</name>
        <dbReference type="ChEBI" id="CHEBI:29105"/>
    </ligand>
</feature>
<dbReference type="Gene3D" id="3.30.50.10">
    <property type="entry name" value="Erythroid Transcription Factor GATA-1, subunit A"/>
    <property type="match status" value="1"/>
</dbReference>
<dbReference type="NCBIfam" id="NF002362">
    <property type="entry name" value="PRK01343.1"/>
    <property type="match status" value="1"/>
</dbReference>
<evidence type="ECO:0000256" key="1">
    <source>
        <dbReference type="ARBA" id="ARBA00022723"/>
    </source>
</evidence>
<dbReference type="InterPro" id="IPR013088">
    <property type="entry name" value="Znf_NHR/GATA"/>
</dbReference>
<gene>
    <name evidence="3 4" type="primary">yacG</name>
    <name evidence="4" type="ORF">GR138_05510</name>
</gene>
<keyword evidence="1 3" id="KW-0479">Metal-binding</keyword>
<dbReference type="EMBL" id="WUMK01000002">
    <property type="protein sequence ID" value="MXN44637.1"/>
    <property type="molecule type" value="Genomic_DNA"/>
</dbReference>
<comment type="cofactor">
    <cofactor evidence="3">
        <name>Zn(2+)</name>
        <dbReference type="ChEBI" id="CHEBI:29105"/>
    </cofactor>
    <text evidence="3">Binds 1 zinc ion.</text>
</comment>
<dbReference type="AlphaFoldDB" id="A0A6N8S896"/>
<feature type="binding site" evidence="3">
    <location>
        <position position="21"/>
    </location>
    <ligand>
        <name>Zn(2+)</name>
        <dbReference type="ChEBI" id="CHEBI:29105"/>
    </ligand>
</feature>
<feature type="binding site" evidence="3">
    <location>
        <position position="40"/>
    </location>
    <ligand>
        <name>Zn(2+)</name>
        <dbReference type="ChEBI" id="CHEBI:29105"/>
    </ligand>
</feature>
<comment type="caution">
    <text evidence="4">The sequence shown here is derived from an EMBL/GenBank/DDBJ whole genome shotgun (WGS) entry which is preliminary data.</text>
</comment>
<dbReference type="GO" id="GO:0008657">
    <property type="term" value="F:DNA topoisomerase type II (double strand cut, ATP-hydrolyzing) inhibitor activity"/>
    <property type="evidence" value="ECO:0007669"/>
    <property type="project" value="UniProtKB-UniRule"/>
</dbReference>
<dbReference type="GO" id="GO:0006355">
    <property type="term" value="P:regulation of DNA-templated transcription"/>
    <property type="evidence" value="ECO:0007669"/>
    <property type="project" value="InterPro"/>
</dbReference>
<keyword evidence="5" id="KW-1185">Reference proteome</keyword>
<evidence type="ECO:0000313" key="4">
    <source>
        <dbReference type="EMBL" id="MXN44637.1"/>
    </source>
</evidence>
<organism evidence="4 5">
    <name type="scientific">Shinella kummerowiae</name>
    <dbReference type="NCBI Taxonomy" id="417745"/>
    <lineage>
        <taxon>Bacteria</taxon>
        <taxon>Pseudomonadati</taxon>
        <taxon>Pseudomonadota</taxon>
        <taxon>Alphaproteobacteria</taxon>
        <taxon>Hyphomicrobiales</taxon>
        <taxon>Rhizobiaceae</taxon>
        <taxon>Shinella</taxon>
    </lineage>
</organism>
<comment type="function">
    <text evidence="3">Inhibits all the catalytic activities of DNA gyrase by preventing its interaction with DNA. Acts by binding directly to the C-terminal domain of GyrB, which probably disrupts DNA binding by the gyrase.</text>
</comment>
<proteinExistence type="inferred from homology"/>
<comment type="similarity">
    <text evidence="3">Belongs to the DNA gyrase inhibitor YacG family.</text>
</comment>
<reference evidence="4 5" key="1">
    <citation type="submission" date="2019-12" db="EMBL/GenBank/DDBJ databases">
        <title>Shinella kummerowiae sp. nov., a symbiotic bacterium isolated from root nodules of the herbal legume Kummerowia stipulacea.</title>
        <authorList>
            <person name="Gao J."/>
        </authorList>
    </citation>
    <scope>NUCLEOTIDE SEQUENCE [LARGE SCALE GENOMIC DNA]</scope>
    <source>
        <strain evidence="4 5">CCBAU 25048</strain>
    </source>
</reference>
<dbReference type="PANTHER" id="PTHR36150:SF1">
    <property type="entry name" value="DNA GYRASE INHIBITOR YACG"/>
    <property type="match status" value="1"/>
</dbReference>
<dbReference type="Proteomes" id="UP000435802">
    <property type="component" value="Unassembled WGS sequence"/>
</dbReference>
<dbReference type="PANTHER" id="PTHR36150">
    <property type="entry name" value="DNA GYRASE INHIBITOR YACG"/>
    <property type="match status" value="1"/>
</dbReference>
<evidence type="ECO:0000256" key="3">
    <source>
        <dbReference type="HAMAP-Rule" id="MF_00649"/>
    </source>
</evidence>